<evidence type="ECO:0000313" key="4">
    <source>
        <dbReference type="RefSeq" id="XP_030768324.1"/>
    </source>
</evidence>
<keyword evidence="1" id="KW-0812">Transmembrane</keyword>
<feature type="chain" id="PRO_5027108008" evidence="2">
    <location>
        <begin position="24"/>
        <end position="241"/>
    </location>
</feature>
<keyword evidence="1" id="KW-1133">Transmembrane helix</keyword>
<dbReference type="PANTHER" id="PTHR20997">
    <property type="entry name" value="EG:BACR42I17.2 PROTEIN-RELATED"/>
    <property type="match status" value="1"/>
</dbReference>
<evidence type="ECO:0000313" key="3">
    <source>
        <dbReference type="Proteomes" id="UP000504635"/>
    </source>
</evidence>
<keyword evidence="1" id="KW-0472">Membrane</keyword>
<dbReference type="InParanoid" id="A0A6J2YYM9"/>
<feature type="signal peptide" evidence="2">
    <location>
        <begin position="1"/>
        <end position="23"/>
    </location>
</feature>
<organism evidence="3 4">
    <name type="scientific">Sitophilus oryzae</name>
    <name type="common">Rice weevil</name>
    <name type="synonym">Curculio oryzae</name>
    <dbReference type="NCBI Taxonomy" id="7048"/>
    <lineage>
        <taxon>Eukaryota</taxon>
        <taxon>Metazoa</taxon>
        <taxon>Ecdysozoa</taxon>
        <taxon>Arthropoda</taxon>
        <taxon>Hexapoda</taxon>
        <taxon>Insecta</taxon>
        <taxon>Pterygota</taxon>
        <taxon>Neoptera</taxon>
        <taxon>Endopterygota</taxon>
        <taxon>Coleoptera</taxon>
        <taxon>Polyphaga</taxon>
        <taxon>Cucujiformia</taxon>
        <taxon>Curculionidae</taxon>
        <taxon>Dryophthorinae</taxon>
        <taxon>Sitophilus</taxon>
    </lineage>
</organism>
<dbReference type="InterPro" id="IPR009832">
    <property type="entry name" value="DUF1397"/>
</dbReference>
<gene>
    <name evidence="4" type="primary">LOC115891866</name>
</gene>
<dbReference type="PANTHER" id="PTHR20997:SF2">
    <property type="entry name" value="EG:BACR42I17.2 PROTEIN-RELATED"/>
    <property type="match status" value="1"/>
</dbReference>
<sequence length="241" mass="28147">MANISHFSLFFVFVFGSFSLLSAQDAEISQLEKYFDKKCLNNSGNNEAFLQLRNNVYEMLQYLKYAFAFLPNQKQTFCDSERKNLVVRIKEIEKDLSKCFKNDEDYLPGFIRKSFQEFLHFLCHNDGEYSTRFFTPAVTDCRSRIENSTSNDLEYCLNRIFPPSNGNLLKKDMCDDLTVMKKCFVQALDNHCRTTYEAKNLNEIFFNYIQKPCNGAGYLSSGTLILFFALLLHVFTKFNLM</sequence>
<dbReference type="AlphaFoldDB" id="A0A6J2YYM9"/>
<feature type="transmembrane region" description="Helical" evidence="1">
    <location>
        <begin position="215"/>
        <end position="235"/>
    </location>
</feature>
<keyword evidence="3" id="KW-1185">Reference proteome</keyword>
<dbReference type="OrthoDB" id="6757185at2759"/>
<protein>
    <submittedName>
        <fullName evidence="4">Uncharacterized protein LOC115891866</fullName>
    </submittedName>
</protein>
<name>A0A6J2YYM9_SITOR</name>
<keyword evidence="2" id="KW-0732">Signal</keyword>
<dbReference type="Proteomes" id="UP000504635">
    <property type="component" value="Unplaced"/>
</dbReference>
<reference evidence="4" key="1">
    <citation type="submission" date="2025-08" db="UniProtKB">
        <authorList>
            <consortium name="RefSeq"/>
        </authorList>
    </citation>
    <scope>IDENTIFICATION</scope>
    <source>
        <tissue evidence="4">Gonads</tissue>
    </source>
</reference>
<evidence type="ECO:0000256" key="1">
    <source>
        <dbReference type="SAM" id="Phobius"/>
    </source>
</evidence>
<dbReference type="RefSeq" id="XP_030768324.1">
    <property type="nucleotide sequence ID" value="XM_030912464.1"/>
</dbReference>
<evidence type="ECO:0000256" key="2">
    <source>
        <dbReference type="SAM" id="SignalP"/>
    </source>
</evidence>
<dbReference type="KEGG" id="soy:115891866"/>
<dbReference type="Pfam" id="PF07165">
    <property type="entry name" value="DUF1397"/>
    <property type="match status" value="1"/>
</dbReference>
<proteinExistence type="predicted"/>
<dbReference type="GeneID" id="115891866"/>
<accession>A0A6J2YYM9</accession>